<keyword evidence="2" id="KW-1185">Reference proteome</keyword>
<dbReference type="EMBL" id="BDGG01000002">
    <property type="protein sequence ID" value="GAU91138.1"/>
    <property type="molecule type" value="Genomic_DNA"/>
</dbReference>
<reference evidence="1 2" key="1">
    <citation type="journal article" date="2016" name="Nat. Commun.">
        <title>Extremotolerant tardigrade genome and improved radiotolerance of human cultured cells by tardigrade-unique protein.</title>
        <authorList>
            <person name="Hashimoto T."/>
            <person name="Horikawa D.D."/>
            <person name="Saito Y."/>
            <person name="Kuwahara H."/>
            <person name="Kozuka-Hata H."/>
            <person name="Shin-I T."/>
            <person name="Minakuchi Y."/>
            <person name="Ohishi K."/>
            <person name="Motoyama A."/>
            <person name="Aizu T."/>
            <person name="Enomoto A."/>
            <person name="Kondo K."/>
            <person name="Tanaka S."/>
            <person name="Hara Y."/>
            <person name="Koshikawa S."/>
            <person name="Sagara H."/>
            <person name="Miura T."/>
            <person name="Yokobori S."/>
            <person name="Miyagawa K."/>
            <person name="Suzuki Y."/>
            <person name="Kubo T."/>
            <person name="Oyama M."/>
            <person name="Kohara Y."/>
            <person name="Fujiyama A."/>
            <person name="Arakawa K."/>
            <person name="Katayama T."/>
            <person name="Toyoda A."/>
            <person name="Kunieda T."/>
        </authorList>
    </citation>
    <scope>NUCLEOTIDE SEQUENCE [LARGE SCALE GENOMIC DNA]</scope>
    <source>
        <strain evidence="1 2">YOKOZUNA-1</strain>
    </source>
</reference>
<dbReference type="Proteomes" id="UP000186922">
    <property type="component" value="Unassembled WGS sequence"/>
</dbReference>
<organism evidence="1 2">
    <name type="scientific">Ramazzottius varieornatus</name>
    <name type="common">Water bear</name>
    <name type="synonym">Tardigrade</name>
    <dbReference type="NCBI Taxonomy" id="947166"/>
    <lineage>
        <taxon>Eukaryota</taxon>
        <taxon>Metazoa</taxon>
        <taxon>Ecdysozoa</taxon>
        <taxon>Tardigrada</taxon>
        <taxon>Eutardigrada</taxon>
        <taxon>Parachela</taxon>
        <taxon>Hypsibioidea</taxon>
        <taxon>Ramazzottiidae</taxon>
        <taxon>Ramazzottius</taxon>
    </lineage>
</organism>
<dbReference type="OrthoDB" id="4327074at2759"/>
<sequence length="154" mass="17448">MGRPHAVYRLSEALRNLRGQEQSGKSVNAYAKLVTIPESTIRGWRKRSTSSWNAMKKLSRYHGHVTGDGQKFPAAIVVKGGAKTGKLSGRIVNKLGIPDNVIVYSTRTAWWNSRLYLEWIDDLFDGKDPEFLVLHFPGHLKFESAELLEEMKVH</sequence>
<comment type="caution">
    <text evidence="1">The sequence shown here is derived from an EMBL/GenBank/DDBJ whole genome shotgun (WGS) entry which is preliminary data.</text>
</comment>
<proteinExistence type="predicted"/>
<name>A0A1D1UYB4_RAMVA</name>
<protein>
    <recommendedName>
        <fullName evidence="3">DDE-1 domain-containing protein</fullName>
    </recommendedName>
</protein>
<accession>A0A1D1UYB4</accession>
<dbReference type="AlphaFoldDB" id="A0A1D1UYB4"/>
<evidence type="ECO:0008006" key="3">
    <source>
        <dbReference type="Google" id="ProtNLM"/>
    </source>
</evidence>
<evidence type="ECO:0000313" key="2">
    <source>
        <dbReference type="Proteomes" id="UP000186922"/>
    </source>
</evidence>
<gene>
    <name evidence="1" type="primary">RvY_03453-1</name>
    <name evidence="1" type="synonym">RvY_03453.1</name>
    <name evidence="1" type="ORF">RvY_03453</name>
</gene>
<evidence type="ECO:0000313" key="1">
    <source>
        <dbReference type="EMBL" id="GAU91138.1"/>
    </source>
</evidence>